<feature type="signal peptide" evidence="2">
    <location>
        <begin position="1"/>
        <end position="37"/>
    </location>
</feature>
<dbReference type="InterPro" id="IPR036379">
    <property type="entry name" value="A-amylase_inhib_sf"/>
</dbReference>
<dbReference type="KEGG" id="bsen:DP114_19370"/>
<keyword evidence="1" id="KW-0022">Alpha-amylase inhibitor</keyword>
<dbReference type="SUPFAM" id="SSF49498">
    <property type="entry name" value="alpha-Amylase inhibitor tendamistat"/>
    <property type="match status" value="1"/>
</dbReference>
<feature type="chain" id="PRO_5032311144" evidence="2">
    <location>
        <begin position="38"/>
        <end position="102"/>
    </location>
</feature>
<sequence>MYAKLIKDNFVKLTSMAAIGTAAASLSLVSTIPPSFAAPAPSCIRVISQSSRSITVRNDCGNQQRVKLIIAWGPDSGCNVLNRGQQRTFTWTLGRFDRLDRC</sequence>
<keyword evidence="4" id="KW-1185">Reference proteome</keyword>
<dbReference type="EMBL" id="CP030118">
    <property type="protein sequence ID" value="QDL09769.1"/>
    <property type="molecule type" value="Genomic_DNA"/>
</dbReference>
<dbReference type="GO" id="GO:0015066">
    <property type="term" value="F:alpha-amylase inhibitor activity"/>
    <property type="evidence" value="ECO:0007669"/>
    <property type="project" value="UniProtKB-KW"/>
</dbReference>
<keyword evidence="2" id="KW-0732">Signal</keyword>
<evidence type="ECO:0000256" key="1">
    <source>
        <dbReference type="ARBA" id="ARBA00022579"/>
    </source>
</evidence>
<dbReference type="Pfam" id="PF01356">
    <property type="entry name" value="A_amylase_inhib"/>
    <property type="match status" value="1"/>
</dbReference>
<evidence type="ECO:0000313" key="4">
    <source>
        <dbReference type="Proteomes" id="UP000503129"/>
    </source>
</evidence>
<dbReference type="Proteomes" id="UP000503129">
    <property type="component" value="Chromosome"/>
</dbReference>
<name>A0A856MHP2_9CYAN</name>
<organism evidence="3 4">
    <name type="scientific">Brasilonema sennae CENA114</name>
    <dbReference type="NCBI Taxonomy" id="415709"/>
    <lineage>
        <taxon>Bacteria</taxon>
        <taxon>Bacillati</taxon>
        <taxon>Cyanobacteriota</taxon>
        <taxon>Cyanophyceae</taxon>
        <taxon>Nostocales</taxon>
        <taxon>Scytonemataceae</taxon>
        <taxon>Brasilonema</taxon>
        <taxon>Bromeliae group (in: Brasilonema)</taxon>
    </lineage>
</organism>
<proteinExistence type="predicted"/>
<accession>A0A856MHP2</accession>
<gene>
    <name evidence="3" type="ORF">DP114_19370</name>
</gene>
<dbReference type="RefSeq" id="WP_169266555.1">
    <property type="nucleotide sequence ID" value="NZ_CAWOXK010000001.1"/>
</dbReference>
<evidence type="ECO:0000313" key="3">
    <source>
        <dbReference type="EMBL" id="QDL09769.1"/>
    </source>
</evidence>
<dbReference type="AlphaFoldDB" id="A0A856MHP2"/>
<protein>
    <submittedName>
        <fullName evidence="3">Uncharacterized protein</fullName>
    </submittedName>
</protein>
<dbReference type="Gene3D" id="2.60.40.20">
    <property type="entry name" value="Alpha-amylase inhibitor"/>
    <property type="match status" value="1"/>
</dbReference>
<evidence type="ECO:0000256" key="2">
    <source>
        <dbReference type="SAM" id="SignalP"/>
    </source>
</evidence>
<dbReference type="InterPro" id="IPR000833">
    <property type="entry name" value="A-amylase_inhib"/>
</dbReference>
<reference evidence="3 4" key="1">
    <citation type="submission" date="2018-06" db="EMBL/GenBank/DDBJ databases">
        <title>Comparative genomics of Brasilonema spp. strains.</title>
        <authorList>
            <person name="Alvarenga D.O."/>
            <person name="Fiore M.F."/>
            <person name="Varani A.M."/>
        </authorList>
    </citation>
    <scope>NUCLEOTIDE SEQUENCE [LARGE SCALE GENOMIC DNA]</scope>
    <source>
        <strain evidence="3 4">CENA114</strain>
    </source>
</reference>